<evidence type="ECO:0000313" key="3">
    <source>
        <dbReference type="Proteomes" id="UP001148838"/>
    </source>
</evidence>
<feature type="compositionally biased region" description="Basic residues" evidence="1">
    <location>
        <begin position="299"/>
        <end position="308"/>
    </location>
</feature>
<reference evidence="2 3" key="1">
    <citation type="journal article" date="2022" name="Allergy">
        <title>Genome assembly and annotation of Periplaneta americana reveal a comprehensive cockroach allergen profile.</title>
        <authorList>
            <person name="Wang L."/>
            <person name="Xiong Q."/>
            <person name="Saelim N."/>
            <person name="Wang L."/>
            <person name="Nong W."/>
            <person name="Wan A.T."/>
            <person name="Shi M."/>
            <person name="Liu X."/>
            <person name="Cao Q."/>
            <person name="Hui J.H.L."/>
            <person name="Sookrung N."/>
            <person name="Leung T.F."/>
            <person name="Tungtrongchitr A."/>
            <person name="Tsui S.K.W."/>
        </authorList>
    </citation>
    <scope>NUCLEOTIDE SEQUENCE [LARGE SCALE GENOMIC DNA]</scope>
    <source>
        <strain evidence="2">PWHHKU_190912</strain>
    </source>
</reference>
<sequence>MILSTNIPVKKLSDPHFRVFLQKFSRYNNCLSDRRRRFSFDNLREYIVVYCNAGNCINDDEDCTCKTPLSIPLSEATIVLLPFPVTFEGGETGTPNFSAIERDTFRSPLTLTLCNACAKLVPNIKFINDSSVICCENFDVNISETTENVTVCEALKDFADSNNKIDIRLVMYILQQKDVIINELREKNDILRKHNDLLSSVHYKNGEAYKMTTVSEVPSARSQEMLINSENTSKNKSAKFIKKTTSDSAAASKYDNNIDQENVVQKVAERQQHVLPHSNQSKVANELWTDVVKRKHRNHHKLVGKKPMKGPDHQPAAGPTLTTCRSKDRGSVERHGTDAAYRLLNYGLATAIFADDHRWRSSLGFCPVDLNVHGFLTAINVNERRWARRTSTDRLDTATCTHTLLSTDVHIRTDHVRYTLRYLHCFSVVSCPHPSDSALNGILENDDRITAV</sequence>
<dbReference type="EMBL" id="JAJSOF020000019">
    <property type="protein sequence ID" value="KAJ4438121.1"/>
    <property type="molecule type" value="Genomic_DNA"/>
</dbReference>
<comment type="caution">
    <text evidence="2">The sequence shown here is derived from an EMBL/GenBank/DDBJ whole genome shotgun (WGS) entry which is preliminary data.</text>
</comment>
<accession>A0ABQ8SWM2</accession>
<dbReference type="Proteomes" id="UP001148838">
    <property type="component" value="Unassembled WGS sequence"/>
</dbReference>
<evidence type="ECO:0000313" key="2">
    <source>
        <dbReference type="EMBL" id="KAJ4438121.1"/>
    </source>
</evidence>
<name>A0ABQ8SWM2_PERAM</name>
<protein>
    <submittedName>
        <fullName evidence="2">Uncharacterized protein</fullName>
    </submittedName>
</protein>
<organism evidence="2 3">
    <name type="scientific">Periplaneta americana</name>
    <name type="common">American cockroach</name>
    <name type="synonym">Blatta americana</name>
    <dbReference type="NCBI Taxonomy" id="6978"/>
    <lineage>
        <taxon>Eukaryota</taxon>
        <taxon>Metazoa</taxon>
        <taxon>Ecdysozoa</taxon>
        <taxon>Arthropoda</taxon>
        <taxon>Hexapoda</taxon>
        <taxon>Insecta</taxon>
        <taxon>Pterygota</taxon>
        <taxon>Neoptera</taxon>
        <taxon>Polyneoptera</taxon>
        <taxon>Dictyoptera</taxon>
        <taxon>Blattodea</taxon>
        <taxon>Blattoidea</taxon>
        <taxon>Blattidae</taxon>
        <taxon>Blattinae</taxon>
        <taxon>Periplaneta</taxon>
    </lineage>
</organism>
<evidence type="ECO:0000256" key="1">
    <source>
        <dbReference type="SAM" id="MobiDB-lite"/>
    </source>
</evidence>
<proteinExistence type="predicted"/>
<gene>
    <name evidence="2" type="ORF">ANN_14060</name>
</gene>
<feature type="region of interest" description="Disordered" evidence="1">
    <location>
        <begin position="299"/>
        <end position="331"/>
    </location>
</feature>
<keyword evidence="3" id="KW-1185">Reference proteome</keyword>